<evidence type="ECO:0000256" key="1">
    <source>
        <dbReference type="SAM" id="MobiDB-lite"/>
    </source>
</evidence>
<dbReference type="InterPro" id="IPR011598">
    <property type="entry name" value="bHLH_dom"/>
</dbReference>
<feature type="compositionally biased region" description="Basic and acidic residues" evidence="1">
    <location>
        <begin position="59"/>
        <end position="78"/>
    </location>
</feature>
<feature type="domain" description="BHLH" evidence="2">
    <location>
        <begin position="70"/>
        <end position="122"/>
    </location>
</feature>
<reference evidence="4" key="1">
    <citation type="submission" date="2024-02" db="UniProtKB">
        <authorList>
            <consortium name="WormBaseParasite"/>
        </authorList>
    </citation>
    <scope>IDENTIFICATION</scope>
</reference>
<feature type="region of interest" description="Disordered" evidence="1">
    <location>
        <begin position="37"/>
        <end position="79"/>
    </location>
</feature>
<dbReference type="WBParaSite" id="MBELARI_LOCUS6601">
    <property type="protein sequence ID" value="MBELARI_LOCUS6601"/>
    <property type="gene ID" value="MBELARI_LOCUS6601"/>
</dbReference>
<dbReference type="AlphaFoldDB" id="A0AAF3FHP5"/>
<dbReference type="PROSITE" id="PS50888">
    <property type="entry name" value="BHLH"/>
    <property type="match status" value="1"/>
</dbReference>
<dbReference type="PANTHER" id="PTHR19290:SF163">
    <property type="entry name" value="BASIC HELIX-LOOP-HELIX NEURAL TRANSCRIPTION FACTOR TAP"/>
    <property type="match status" value="1"/>
</dbReference>
<dbReference type="PANTHER" id="PTHR19290">
    <property type="entry name" value="BASIC HELIX-LOOP-HELIX PROTEIN NEUROGENIN-RELATED"/>
    <property type="match status" value="1"/>
</dbReference>
<protein>
    <recommendedName>
        <fullName evidence="2">BHLH domain-containing protein</fullName>
    </recommendedName>
</protein>
<evidence type="ECO:0000313" key="3">
    <source>
        <dbReference type="Proteomes" id="UP000887575"/>
    </source>
</evidence>
<dbReference type="Proteomes" id="UP000887575">
    <property type="component" value="Unassembled WGS sequence"/>
</dbReference>
<dbReference type="GO" id="GO:0070888">
    <property type="term" value="F:E-box binding"/>
    <property type="evidence" value="ECO:0007669"/>
    <property type="project" value="TreeGrafter"/>
</dbReference>
<dbReference type="GO" id="GO:0061564">
    <property type="term" value="P:axon development"/>
    <property type="evidence" value="ECO:0007669"/>
    <property type="project" value="TreeGrafter"/>
</dbReference>
<accession>A0AAF3FHP5</accession>
<dbReference type="Pfam" id="PF00010">
    <property type="entry name" value="HLH"/>
    <property type="match status" value="1"/>
</dbReference>
<feature type="compositionally biased region" description="Basic residues" evidence="1">
    <location>
        <begin position="43"/>
        <end position="58"/>
    </location>
</feature>
<evidence type="ECO:0000259" key="2">
    <source>
        <dbReference type="PROSITE" id="PS50888"/>
    </source>
</evidence>
<dbReference type="SMART" id="SM00353">
    <property type="entry name" value="HLH"/>
    <property type="match status" value="1"/>
</dbReference>
<name>A0AAF3FHP5_9BILA</name>
<proteinExistence type="predicted"/>
<keyword evidence="3" id="KW-1185">Reference proteome</keyword>
<dbReference type="SUPFAM" id="SSF47459">
    <property type="entry name" value="HLH, helix-loop-helix DNA-binding domain"/>
    <property type="match status" value="1"/>
</dbReference>
<dbReference type="GO" id="GO:0045944">
    <property type="term" value="P:positive regulation of transcription by RNA polymerase II"/>
    <property type="evidence" value="ECO:0007669"/>
    <property type="project" value="TreeGrafter"/>
</dbReference>
<dbReference type="GO" id="GO:0007423">
    <property type="term" value="P:sensory organ development"/>
    <property type="evidence" value="ECO:0007669"/>
    <property type="project" value="TreeGrafter"/>
</dbReference>
<dbReference type="Gene3D" id="4.10.280.10">
    <property type="entry name" value="Helix-loop-helix DNA-binding domain"/>
    <property type="match status" value="1"/>
</dbReference>
<dbReference type="InterPro" id="IPR050359">
    <property type="entry name" value="bHLH_transcription_factors"/>
</dbReference>
<dbReference type="GO" id="GO:0005634">
    <property type="term" value="C:nucleus"/>
    <property type="evidence" value="ECO:0007669"/>
    <property type="project" value="TreeGrafter"/>
</dbReference>
<dbReference type="GO" id="GO:0046983">
    <property type="term" value="F:protein dimerization activity"/>
    <property type="evidence" value="ECO:0007669"/>
    <property type="project" value="InterPro"/>
</dbReference>
<sequence>MSYSCSSTISSCDSTPLVSPDFPSLFPQLSRSFETFREEGKTKTKAGKREKRKYRCRVRSPETIERAKRNRRDKANARERRRMNSLNDAMENLRNYLPQMPEEPKMTKIETLRVAQWYIRMLNMMLEEGSTANVQDIHHYRSQLAGIDEEKDDLQTDKYLPTKTVLFSLNHGQVKCKVEINDK</sequence>
<organism evidence="3 4">
    <name type="scientific">Mesorhabditis belari</name>
    <dbReference type="NCBI Taxonomy" id="2138241"/>
    <lineage>
        <taxon>Eukaryota</taxon>
        <taxon>Metazoa</taxon>
        <taxon>Ecdysozoa</taxon>
        <taxon>Nematoda</taxon>
        <taxon>Chromadorea</taxon>
        <taxon>Rhabditida</taxon>
        <taxon>Rhabditina</taxon>
        <taxon>Rhabditomorpha</taxon>
        <taxon>Rhabditoidea</taxon>
        <taxon>Rhabditidae</taxon>
        <taxon>Mesorhabditinae</taxon>
        <taxon>Mesorhabditis</taxon>
    </lineage>
</organism>
<evidence type="ECO:0000313" key="4">
    <source>
        <dbReference type="WBParaSite" id="MBELARI_LOCUS6601"/>
    </source>
</evidence>
<dbReference type="GO" id="GO:0000981">
    <property type="term" value="F:DNA-binding transcription factor activity, RNA polymerase II-specific"/>
    <property type="evidence" value="ECO:0007669"/>
    <property type="project" value="TreeGrafter"/>
</dbReference>
<dbReference type="InterPro" id="IPR036638">
    <property type="entry name" value="HLH_DNA-bd_sf"/>
</dbReference>